<organism evidence="3 4">
    <name type="scientific">Teichococcus aestuarii</name>
    <dbReference type="NCBI Taxonomy" id="568898"/>
    <lineage>
        <taxon>Bacteria</taxon>
        <taxon>Pseudomonadati</taxon>
        <taxon>Pseudomonadota</taxon>
        <taxon>Alphaproteobacteria</taxon>
        <taxon>Acetobacterales</taxon>
        <taxon>Roseomonadaceae</taxon>
        <taxon>Roseomonas</taxon>
    </lineage>
</organism>
<dbReference type="Pfam" id="PF08885">
    <property type="entry name" value="GSCFA"/>
    <property type="match status" value="1"/>
</dbReference>
<dbReference type="InterPro" id="IPR014982">
    <property type="entry name" value="GSCFA"/>
</dbReference>
<feature type="region of interest" description="Disordered" evidence="1">
    <location>
        <begin position="331"/>
        <end position="367"/>
    </location>
</feature>
<accession>A0A2U1V3H2</accession>
<dbReference type="Proteomes" id="UP000245048">
    <property type="component" value="Unassembled WGS sequence"/>
</dbReference>
<proteinExistence type="predicted"/>
<sequence>MTGRPQPWRVDPLTNPYLGLPDHAFWSRAVSRPAARDAVDPLAGTPFTIGPRDAVATAGSCFAQHIARHLVAQGFSYLRAESGGDPEADPHGYDLFSARYGNIYTCRQLLQTFNRAYSLFEPQDDVWQRPDGRYVDAFRPRILETGHDSPEAVRRAREPHLQAIRRAFEECDVFVFTLGLTEGWVSRLDGAAYPLAPGVVGAGRPAEDYAFHNFTAAETRADLATFLARLRAVNPRVRVILTVSPVSLIATYTAQHVLPATVYSKSVLRVAAQEVADGLPGVLYFPSFEIITGPQARGRYYEEDLRSVTPEGVAAVMDVFSRHLLRAAEEEDGEAAAAEPFPLPEEPPAGPPPSDTGAGTVPPSLRQDYAAEYAQNLDIICDEEEIERSLR</sequence>
<dbReference type="SUPFAM" id="SSF52266">
    <property type="entry name" value="SGNH hydrolase"/>
    <property type="match status" value="1"/>
</dbReference>
<feature type="domain" description="GSCFA" evidence="2">
    <location>
        <begin position="55"/>
        <end position="320"/>
    </location>
</feature>
<keyword evidence="4" id="KW-1185">Reference proteome</keyword>
<gene>
    <name evidence="3" type="ORF">CR165_12290</name>
</gene>
<comment type="caution">
    <text evidence="3">The sequence shown here is derived from an EMBL/GenBank/DDBJ whole genome shotgun (WGS) entry which is preliminary data.</text>
</comment>
<name>A0A2U1V3H2_9PROT</name>
<dbReference type="OrthoDB" id="369216at2"/>
<dbReference type="AlphaFoldDB" id="A0A2U1V3H2"/>
<evidence type="ECO:0000259" key="2">
    <source>
        <dbReference type="Pfam" id="PF08885"/>
    </source>
</evidence>
<evidence type="ECO:0000313" key="3">
    <source>
        <dbReference type="EMBL" id="PWC28468.1"/>
    </source>
</evidence>
<dbReference type="EMBL" id="PDOA01000007">
    <property type="protein sequence ID" value="PWC28468.1"/>
    <property type="molecule type" value="Genomic_DNA"/>
</dbReference>
<evidence type="ECO:0000256" key="1">
    <source>
        <dbReference type="SAM" id="MobiDB-lite"/>
    </source>
</evidence>
<feature type="compositionally biased region" description="Pro residues" evidence="1">
    <location>
        <begin position="341"/>
        <end position="354"/>
    </location>
</feature>
<reference evidence="4" key="1">
    <citation type="submission" date="2017-10" db="EMBL/GenBank/DDBJ databases">
        <authorList>
            <person name="Toshchakov S.V."/>
            <person name="Goeva M.A."/>
        </authorList>
    </citation>
    <scope>NUCLEOTIDE SEQUENCE [LARGE SCALE GENOMIC DNA]</scope>
    <source>
        <strain evidence="4">JR1/69-1-13</strain>
    </source>
</reference>
<evidence type="ECO:0000313" key="4">
    <source>
        <dbReference type="Proteomes" id="UP000245048"/>
    </source>
</evidence>
<protein>
    <submittedName>
        <fullName evidence="3">GSCFA domain-containing protein</fullName>
    </submittedName>
</protein>